<reference evidence="3 4" key="1">
    <citation type="submission" date="2016-08" db="EMBL/GenBank/DDBJ databases">
        <title>Genomes of anaerobic fungi encode conserved fungal cellulosomes for biomass hydrolysis.</title>
        <authorList>
            <consortium name="DOE Joint Genome Institute"/>
            <person name="Haitjema C.H."/>
            <person name="Gilmore S.P."/>
            <person name="Henske J.K."/>
            <person name="Solomon K.V."/>
            <person name="De Groot R."/>
            <person name="Kuo A."/>
            <person name="Mondo S.J."/>
            <person name="Salamov A.A."/>
            <person name="Labutti K."/>
            <person name="Zhao Z."/>
            <person name="Chiniquy J."/>
            <person name="Barry K."/>
            <person name="Brewer H.M."/>
            <person name="Purvine S.O."/>
            <person name="Wright A.T."/>
            <person name="Boxma B."/>
            <person name="Van Alen T."/>
            <person name="Hackstein J.H."/>
            <person name="Baker S.E."/>
            <person name="Grigoriev I.V."/>
            <person name="O'Malley M.A."/>
        </authorList>
    </citation>
    <scope>NUCLEOTIDE SEQUENCE [LARGE SCALE GENOMIC DNA]</scope>
    <source>
        <strain evidence="4">finn</strain>
    </source>
</reference>
<dbReference type="AlphaFoldDB" id="A0A1Y1VEB4"/>
<name>A0A1Y1VEB4_9FUNG</name>
<feature type="compositionally biased region" description="Low complexity" evidence="1">
    <location>
        <begin position="318"/>
        <end position="328"/>
    </location>
</feature>
<protein>
    <recommendedName>
        <fullName evidence="5">DUF1746 domain-containing protein</fullName>
    </recommendedName>
</protein>
<feature type="compositionally biased region" description="Polar residues" evidence="1">
    <location>
        <begin position="373"/>
        <end position="383"/>
    </location>
</feature>
<feature type="compositionally biased region" description="Low complexity" evidence="1">
    <location>
        <begin position="357"/>
        <end position="366"/>
    </location>
</feature>
<feature type="compositionally biased region" description="Low complexity" evidence="1">
    <location>
        <begin position="216"/>
        <end position="226"/>
    </location>
</feature>
<feature type="compositionally biased region" description="Polar residues" evidence="1">
    <location>
        <begin position="298"/>
        <end position="309"/>
    </location>
</feature>
<evidence type="ECO:0000256" key="1">
    <source>
        <dbReference type="SAM" id="MobiDB-lite"/>
    </source>
</evidence>
<evidence type="ECO:0000313" key="4">
    <source>
        <dbReference type="Proteomes" id="UP000193719"/>
    </source>
</evidence>
<gene>
    <name evidence="3" type="ORF">BCR36DRAFT_411049</name>
</gene>
<feature type="compositionally biased region" description="Low complexity" evidence="1">
    <location>
        <begin position="507"/>
        <end position="526"/>
    </location>
</feature>
<evidence type="ECO:0000256" key="2">
    <source>
        <dbReference type="SAM" id="Phobius"/>
    </source>
</evidence>
<feature type="compositionally biased region" description="Polar residues" evidence="1">
    <location>
        <begin position="233"/>
        <end position="260"/>
    </location>
</feature>
<keyword evidence="4" id="KW-1185">Reference proteome</keyword>
<feature type="compositionally biased region" description="Acidic residues" evidence="1">
    <location>
        <begin position="206"/>
        <end position="215"/>
    </location>
</feature>
<feature type="transmembrane region" description="Helical" evidence="2">
    <location>
        <begin position="6"/>
        <end position="28"/>
    </location>
</feature>
<keyword evidence="2" id="KW-1133">Transmembrane helix</keyword>
<comment type="caution">
    <text evidence="3">The sequence shown here is derived from an EMBL/GenBank/DDBJ whole genome shotgun (WGS) entry which is preliminary data.</text>
</comment>
<dbReference type="EMBL" id="MCFH01000012">
    <property type="protein sequence ID" value="ORX53908.1"/>
    <property type="molecule type" value="Genomic_DNA"/>
</dbReference>
<dbReference type="Proteomes" id="UP000193719">
    <property type="component" value="Unassembled WGS sequence"/>
</dbReference>
<feature type="compositionally biased region" description="Basic and acidic residues" evidence="1">
    <location>
        <begin position="455"/>
        <end position="474"/>
    </location>
</feature>
<feature type="transmembrane region" description="Helical" evidence="2">
    <location>
        <begin position="49"/>
        <end position="70"/>
    </location>
</feature>
<feature type="region of interest" description="Disordered" evidence="1">
    <location>
        <begin position="455"/>
        <end position="475"/>
    </location>
</feature>
<accession>A0A1Y1VEB4</accession>
<dbReference type="OrthoDB" id="2159889at2759"/>
<feature type="compositionally biased region" description="Low complexity" evidence="1">
    <location>
        <begin position="261"/>
        <end position="284"/>
    </location>
</feature>
<keyword evidence="2" id="KW-0472">Membrane</keyword>
<feature type="region of interest" description="Disordered" evidence="1">
    <location>
        <begin position="493"/>
        <end position="526"/>
    </location>
</feature>
<keyword evidence="2" id="KW-0812">Transmembrane</keyword>
<reference evidence="3 4" key="2">
    <citation type="submission" date="2016-08" db="EMBL/GenBank/DDBJ databases">
        <title>Pervasive Adenine N6-methylation of Active Genes in Fungi.</title>
        <authorList>
            <consortium name="DOE Joint Genome Institute"/>
            <person name="Mondo S.J."/>
            <person name="Dannebaum R.O."/>
            <person name="Kuo R.C."/>
            <person name="Labutti K."/>
            <person name="Haridas S."/>
            <person name="Kuo A."/>
            <person name="Salamov A."/>
            <person name="Ahrendt S.R."/>
            <person name="Lipzen A."/>
            <person name="Sullivan W."/>
            <person name="Andreopoulos W.B."/>
            <person name="Clum A."/>
            <person name="Lindquist E."/>
            <person name="Daum C."/>
            <person name="Ramamoorthy G.K."/>
            <person name="Gryganskyi A."/>
            <person name="Culley D."/>
            <person name="Magnuson J.K."/>
            <person name="James T.Y."/>
            <person name="O'Malley M.A."/>
            <person name="Stajich J.E."/>
            <person name="Spatafora J.W."/>
            <person name="Visel A."/>
            <person name="Grigoriev I.V."/>
        </authorList>
    </citation>
    <scope>NUCLEOTIDE SEQUENCE [LARGE SCALE GENOMIC DNA]</scope>
    <source>
        <strain evidence="4">finn</strain>
    </source>
</reference>
<evidence type="ECO:0008006" key="5">
    <source>
        <dbReference type="Google" id="ProtNLM"/>
    </source>
</evidence>
<proteinExistence type="predicted"/>
<sequence length="552" mass="63457">MHVLPLPVRVLLNSIEFLITVFICNIYLRECSNYSLIIMVIGNKAYSNGAIAQFPIFIAIFLLITDIIMIGRHLFCETHEYGVIVDYFGKGDDSVWTLLNYDFCIICLQILKYFTVYNYLVLDIYYHKPSIVKDVIKEYAQPNYDLQYISVTNNNEDQDNNKEDRSHQQRKYVSKRNLFDRIFRRGKDVGEFDNDENVVLIIKDNEEIEEDEEEQINTQNNNSENNPILPINQDLSSSSHTLNQINPQNEPFSNSKQNQPSTSSLSATSFSNSNNNAIPSSSSKNEIDSFIAPKNDIIKNTDNPINSKLSTKDKGKSHSQSSDLTSSSKGKEPEDQDDIFFDAYDQSENSSHDDYDYSPSPSSHSSAIPLHHVNSSTSHQAHQIRSENTEDTEQNEMPIYEIDERERVTEGNENALLYLESYYQFIPVINIKINEAIKVMMAIRHSNRRFFEHAKKEAQEQRRREQEQHLREQEQEQLSSSLFSLQFQNQDLVQEPESEIPEQGTENQQPSSQNRNQSSSSNGSSIVSNQLRSYFNGLHSSFRRSLTGVPSV</sequence>
<evidence type="ECO:0000313" key="3">
    <source>
        <dbReference type="EMBL" id="ORX53908.1"/>
    </source>
</evidence>
<feature type="region of interest" description="Disordered" evidence="1">
    <location>
        <begin position="205"/>
        <end position="396"/>
    </location>
</feature>
<organism evidence="3 4">
    <name type="scientific">Piromyces finnis</name>
    <dbReference type="NCBI Taxonomy" id="1754191"/>
    <lineage>
        <taxon>Eukaryota</taxon>
        <taxon>Fungi</taxon>
        <taxon>Fungi incertae sedis</taxon>
        <taxon>Chytridiomycota</taxon>
        <taxon>Chytridiomycota incertae sedis</taxon>
        <taxon>Neocallimastigomycetes</taxon>
        <taxon>Neocallimastigales</taxon>
        <taxon>Neocallimastigaceae</taxon>
        <taxon>Piromyces</taxon>
    </lineage>
</organism>